<gene>
    <name evidence="1" type="ORF">FA95DRAFT_1675547</name>
</gene>
<evidence type="ECO:0000313" key="2">
    <source>
        <dbReference type="Proteomes" id="UP000814033"/>
    </source>
</evidence>
<dbReference type="Proteomes" id="UP000814033">
    <property type="component" value="Unassembled WGS sequence"/>
</dbReference>
<dbReference type="EMBL" id="MU275848">
    <property type="protein sequence ID" value="KAI0052037.1"/>
    <property type="molecule type" value="Genomic_DNA"/>
</dbReference>
<keyword evidence="2" id="KW-1185">Reference proteome</keyword>
<sequence length="520" mass="58557">MVRQANLSLRSDRLEETAKLDARIRDLTQQLLDVKLQRNALAPIFALPDEVLFRIMFEYAWNMDIFSNKWMGIRSVCRRWYEVADSHAQLWSFVHFSNGTHTRDRMRKSKNYPLSCIFDPLHSGTEAQMVVHANCHRLRTLEIEGGDIEPFHWVFGETQALPLLETLSATYSGSKDQHLSLTMDDLLSILKRSPFLCDLIISGCFPTSPQTSITDSELVDLPFLERADLSGFSHSLEAFLRALTLPVTTALDITVFARLSAAKELASLLLPIRMHLCRPGAPVLRAICLLGSPALDCTVNAYTIIPPRQLILHAASAQFSLSVFPKDTGRQHIARKIFTQILNALPLKSVSHLDLSLNESRELTQRTFCAVFQHIPRVEVVRIGVNDGMLAVLEGLVDAVRRGPRGRSGARRRKAAKGIYWPTYLNLDASWNALYGLVGVSMIPEAQQVQWYDALEAWLAEYKAMDAPDKRAGVPWGTLKFRHVEGVYRTAMSYKERLSPLVEKLIISDLSSDSEDDADL</sequence>
<reference evidence="1" key="1">
    <citation type="submission" date="2021-02" db="EMBL/GenBank/DDBJ databases">
        <authorList>
            <consortium name="DOE Joint Genome Institute"/>
            <person name="Ahrendt S."/>
            <person name="Looney B.P."/>
            <person name="Miyauchi S."/>
            <person name="Morin E."/>
            <person name="Drula E."/>
            <person name="Courty P.E."/>
            <person name="Chicoki N."/>
            <person name="Fauchery L."/>
            <person name="Kohler A."/>
            <person name="Kuo A."/>
            <person name="Labutti K."/>
            <person name="Pangilinan J."/>
            <person name="Lipzen A."/>
            <person name="Riley R."/>
            <person name="Andreopoulos W."/>
            <person name="He G."/>
            <person name="Johnson J."/>
            <person name="Barry K.W."/>
            <person name="Grigoriev I.V."/>
            <person name="Nagy L."/>
            <person name="Hibbett D."/>
            <person name="Henrissat B."/>
            <person name="Matheny P.B."/>
            <person name="Labbe J."/>
            <person name="Martin F."/>
        </authorList>
    </citation>
    <scope>NUCLEOTIDE SEQUENCE</scope>
    <source>
        <strain evidence="1">FP105234-sp</strain>
    </source>
</reference>
<organism evidence="1 2">
    <name type="scientific">Auriscalpium vulgare</name>
    <dbReference type="NCBI Taxonomy" id="40419"/>
    <lineage>
        <taxon>Eukaryota</taxon>
        <taxon>Fungi</taxon>
        <taxon>Dikarya</taxon>
        <taxon>Basidiomycota</taxon>
        <taxon>Agaricomycotina</taxon>
        <taxon>Agaricomycetes</taxon>
        <taxon>Russulales</taxon>
        <taxon>Auriscalpiaceae</taxon>
        <taxon>Auriscalpium</taxon>
    </lineage>
</organism>
<comment type="caution">
    <text evidence="1">The sequence shown here is derived from an EMBL/GenBank/DDBJ whole genome shotgun (WGS) entry which is preliminary data.</text>
</comment>
<evidence type="ECO:0000313" key="1">
    <source>
        <dbReference type="EMBL" id="KAI0052037.1"/>
    </source>
</evidence>
<reference evidence="1" key="2">
    <citation type="journal article" date="2022" name="New Phytol.">
        <title>Evolutionary transition to the ectomycorrhizal habit in the genomes of a hyperdiverse lineage of mushroom-forming fungi.</title>
        <authorList>
            <person name="Looney B."/>
            <person name="Miyauchi S."/>
            <person name="Morin E."/>
            <person name="Drula E."/>
            <person name="Courty P.E."/>
            <person name="Kohler A."/>
            <person name="Kuo A."/>
            <person name="LaButti K."/>
            <person name="Pangilinan J."/>
            <person name="Lipzen A."/>
            <person name="Riley R."/>
            <person name="Andreopoulos W."/>
            <person name="He G."/>
            <person name="Johnson J."/>
            <person name="Nolan M."/>
            <person name="Tritt A."/>
            <person name="Barry K.W."/>
            <person name="Grigoriev I.V."/>
            <person name="Nagy L.G."/>
            <person name="Hibbett D."/>
            <person name="Henrissat B."/>
            <person name="Matheny P.B."/>
            <person name="Labbe J."/>
            <person name="Martin F.M."/>
        </authorList>
    </citation>
    <scope>NUCLEOTIDE SEQUENCE</scope>
    <source>
        <strain evidence="1">FP105234-sp</strain>
    </source>
</reference>
<protein>
    <submittedName>
        <fullName evidence="1">Uncharacterized protein</fullName>
    </submittedName>
</protein>
<proteinExistence type="predicted"/>
<name>A0ACB8S762_9AGAM</name>
<accession>A0ACB8S762</accession>